<evidence type="ECO:0000313" key="2">
    <source>
        <dbReference type="EnsemblMetazoa" id="ACOM023520-PA.1"/>
    </source>
</evidence>
<dbReference type="Proteomes" id="UP000075882">
    <property type="component" value="Unassembled WGS sequence"/>
</dbReference>
<reference evidence="2" key="1">
    <citation type="submission" date="2022-08" db="UniProtKB">
        <authorList>
            <consortium name="EnsemblMetazoa"/>
        </authorList>
    </citation>
    <scope>IDENTIFICATION</scope>
</reference>
<dbReference type="AlphaFoldDB" id="A0A8W7P144"/>
<name>A0A8W7P144_ANOCL</name>
<protein>
    <submittedName>
        <fullName evidence="2">Uncharacterized protein</fullName>
    </submittedName>
</protein>
<proteinExistence type="predicted"/>
<accession>A0A8W7P144</accession>
<organism evidence="2">
    <name type="scientific">Anopheles coluzzii</name>
    <name type="common">African malaria mosquito</name>
    <dbReference type="NCBI Taxonomy" id="1518534"/>
    <lineage>
        <taxon>Eukaryota</taxon>
        <taxon>Metazoa</taxon>
        <taxon>Ecdysozoa</taxon>
        <taxon>Arthropoda</taxon>
        <taxon>Hexapoda</taxon>
        <taxon>Insecta</taxon>
        <taxon>Pterygota</taxon>
        <taxon>Neoptera</taxon>
        <taxon>Endopterygota</taxon>
        <taxon>Diptera</taxon>
        <taxon>Nematocera</taxon>
        <taxon>Culicoidea</taxon>
        <taxon>Culicidae</taxon>
        <taxon>Anophelinae</taxon>
        <taxon>Anopheles</taxon>
    </lineage>
</organism>
<evidence type="ECO:0000256" key="1">
    <source>
        <dbReference type="SAM" id="MobiDB-lite"/>
    </source>
</evidence>
<sequence length="119" mass="13928">MENFVPARHVSPPTLPVRRAFDVPRRAERWRQQHGLARPRPPASPAQYRQQNWPSHSGLCRQAASGEWAAVTVQPGLTDYRSEPPLLSFLMDWNYFDGVDCIRIRDMMDYRMEFIEPFV</sequence>
<dbReference type="EnsemblMetazoa" id="ACOM023520-RA">
    <property type="protein sequence ID" value="ACOM023520-PA.1"/>
    <property type="gene ID" value="ACOM023520"/>
</dbReference>
<feature type="region of interest" description="Disordered" evidence="1">
    <location>
        <begin position="31"/>
        <end position="58"/>
    </location>
</feature>